<reference key="2">
    <citation type="submission" date="2011-10" db="EMBL/GenBank/DDBJ databases">
        <title>The genome and transcriptome sequence of Clonorchis sinensis provide insights into the carcinogenic liver fluke.</title>
        <authorList>
            <person name="Wang X."/>
            <person name="Huang Y."/>
            <person name="Chen W."/>
            <person name="Liu H."/>
            <person name="Guo L."/>
            <person name="Chen Y."/>
            <person name="Luo F."/>
            <person name="Zhou W."/>
            <person name="Sun J."/>
            <person name="Mao Q."/>
            <person name="Liang P."/>
            <person name="Zhou C."/>
            <person name="Tian Y."/>
            <person name="Men J."/>
            <person name="Lv X."/>
            <person name="Huang L."/>
            <person name="Zhou J."/>
            <person name="Hu Y."/>
            <person name="Li R."/>
            <person name="Zhang F."/>
            <person name="Lei H."/>
            <person name="Li X."/>
            <person name="Hu X."/>
            <person name="Liang C."/>
            <person name="Xu J."/>
            <person name="Wu Z."/>
            <person name="Yu X."/>
        </authorList>
    </citation>
    <scope>NUCLEOTIDE SEQUENCE</scope>
    <source>
        <strain>Henan</strain>
    </source>
</reference>
<reference evidence="1" key="1">
    <citation type="journal article" date="2011" name="Genome Biol.">
        <title>The draft genome of the carcinogenic human liver fluke Clonorchis sinensis.</title>
        <authorList>
            <person name="Wang X."/>
            <person name="Chen W."/>
            <person name="Huang Y."/>
            <person name="Sun J."/>
            <person name="Men J."/>
            <person name="Liu H."/>
            <person name="Luo F."/>
            <person name="Guo L."/>
            <person name="Lv X."/>
            <person name="Deng C."/>
            <person name="Zhou C."/>
            <person name="Fan Y."/>
            <person name="Li X."/>
            <person name="Huang L."/>
            <person name="Hu Y."/>
            <person name="Liang C."/>
            <person name="Hu X."/>
            <person name="Xu J."/>
            <person name="Yu X."/>
        </authorList>
    </citation>
    <scope>NUCLEOTIDE SEQUENCE [LARGE SCALE GENOMIC DNA]</scope>
    <source>
        <strain evidence="1">Henan</strain>
    </source>
</reference>
<evidence type="ECO:0000313" key="1">
    <source>
        <dbReference type="EMBL" id="GAA50329.1"/>
    </source>
</evidence>
<proteinExistence type="predicted"/>
<organism evidence="1 2">
    <name type="scientific">Clonorchis sinensis</name>
    <name type="common">Chinese liver fluke</name>
    <dbReference type="NCBI Taxonomy" id="79923"/>
    <lineage>
        <taxon>Eukaryota</taxon>
        <taxon>Metazoa</taxon>
        <taxon>Spiralia</taxon>
        <taxon>Lophotrochozoa</taxon>
        <taxon>Platyhelminthes</taxon>
        <taxon>Trematoda</taxon>
        <taxon>Digenea</taxon>
        <taxon>Opisthorchiida</taxon>
        <taxon>Opisthorchiata</taxon>
        <taxon>Opisthorchiidae</taxon>
        <taxon>Clonorchis</taxon>
    </lineage>
</organism>
<dbReference type="AlphaFoldDB" id="G7YBJ5"/>
<sequence length="154" mass="17381">MERRRRVKISKSSVENDQMKRILLTVTGRLSSFPLCSRWQRPMSDETELLPKQQLRLDFRNNGLDCSHSYMLDSELSHLYLGVSKVTYNVDIGKSNLPSPGPSRNAKTSSEWPNLNSGILVVLGPELYYSSERSKFLLAKDESASSTSRIVAAN</sequence>
<accession>G7YBJ5</accession>
<gene>
    <name evidence="1" type="ORF">CLF_104380</name>
</gene>
<dbReference type="EMBL" id="DF143035">
    <property type="protein sequence ID" value="GAA50329.1"/>
    <property type="molecule type" value="Genomic_DNA"/>
</dbReference>
<evidence type="ECO:0000313" key="2">
    <source>
        <dbReference type="Proteomes" id="UP000008909"/>
    </source>
</evidence>
<dbReference type="Proteomes" id="UP000008909">
    <property type="component" value="Unassembled WGS sequence"/>
</dbReference>
<name>G7YBJ5_CLOSI</name>
<keyword evidence="2" id="KW-1185">Reference proteome</keyword>
<protein>
    <submittedName>
        <fullName evidence="1">Uncharacterized protein</fullName>
    </submittedName>
</protein>